<dbReference type="EMBL" id="CP063145">
    <property type="protein sequence ID" value="QOR74586.1"/>
    <property type="molecule type" value="Genomic_DNA"/>
</dbReference>
<dbReference type="KEGG" id="civ:IMZ16_03900"/>
<dbReference type="RefSeq" id="WP_193440574.1">
    <property type="nucleotide sequence ID" value="NZ_CP063145.1"/>
</dbReference>
<name>A0A7M1T3Z1_9FLAO</name>
<gene>
    <name evidence="2" type="ORF">IMZ16_03900</name>
</gene>
<evidence type="ECO:0000313" key="3">
    <source>
        <dbReference type="Proteomes" id="UP000593605"/>
    </source>
</evidence>
<organism evidence="2 3">
    <name type="scientific">Cruoricaptor ignavus</name>
    <dbReference type="NCBI Taxonomy" id="1118202"/>
    <lineage>
        <taxon>Bacteria</taxon>
        <taxon>Pseudomonadati</taxon>
        <taxon>Bacteroidota</taxon>
        <taxon>Flavobacteriia</taxon>
        <taxon>Flavobacteriales</taxon>
        <taxon>Weeksellaceae</taxon>
        <taxon>Cruoricaptor</taxon>
    </lineage>
</organism>
<protein>
    <submittedName>
        <fullName evidence="2">Uncharacterized protein</fullName>
    </submittedName>
</protein>
<accession>A0A7M1T3Z1</accession>
<proteinExistence type="predicted"/>
<feature type="signal peptide" evidence="1">
    <location>
        <begin position="1"/>
        <end position="18"/>
    </location>
</feature>
<feature type="chain" id="PRO_5032418514" evidence="1">
    <location>
        <begin position="19"/>
        <end position="211"/>
    </location>
</feature>
<sequence length="211" mass="21462">MKKTLFASVLLMSATAFAQTGKVGVNTPMPSETLHVNGTARVSSLPVSGSGKIYNGAATQSTTFTATQTVVADANGNLGVVSGIPSSGAPNEKTYWYAAPNSTTTITLTDYPANSNIFIYAAARNASATVVSVNLPAASSTNAGQWYNVCNVGNGAGGSYAPKITLYGLLNMQYGGGSSTFVGTTSGSRCVKVVASNGPGTNYSWVTVSND</sequence>
<dbReference type="Proteomes" id="UP000593605">
    <property type="component" value="Chromosome"/>
</dbReference>
<keyword evidence="1" id="KW-0732">Signal</keyword>
<evidence type="ECO:0000313" key="2">
    <source>
        <dbReference type="EMBL" id="QOR74586.1"/>
    </source>
</evidence>
<dbReference type="AlphaFoldDB" id="A0A7M1T3Z1"/>
<reference evidence="2 3" key="1">
    <citation type="submission" date="2020-10" db="EMBL/GenBank/DDBJ databases">
        <title>Complete genome of Cruoricapor ignavus strain M1214 isolated from the blood culture of a febrile patient.</title>
        <authorList>
            <person name="Guglielmino C.J.D."/>
        </authorList>
    </citation>
    <scope>NUCLEOTIDE SEQUENCE [LARGE SCALE GENOMIC DNA]</scope>
    <source>
        <strain evidence="2 3">M1214</strain>
    </source>
</reference>
<evidence type="ECO:0000256" key="1">
    <source>
        <dbReference type="SAM" id="SignalP"/>
    </source>
</evidence>